<feature type="compositionally biased region" description="Polar residues" evidence="5">
    <location>
        <begin position="187"/>
        <end position="203"/>
    </location>
</feature>
<evidence type="ECO:0000256" key="5">
    <source>
        <dbReference type="SAM" id="MobiDB-lite"/>
    </source>
</evidence>
<dbReference type="PANTHER" id="PTHR12326:SF3">
    <property type="entry name" value="DIFFERENTIALLY EXPRESSED IN FDCP 8 HOMOLOG"/>
    <property type="match status" value="1"/>
</dbReference>
<dbReference type="STRING" id="33114.A0A2G2VSF7"/>
<evidence type="ECO:0000256" key="4">
    <source>
        <dbReference type="ARBA" id="ARBA00022833"/>
    </source>
</evidence>
<dbReference type="InterPro" id="IPR051366">
    <property type="entry name" value="DEF8"/>
</dbReference>
<evidence type="ECO:0000256" key="2">
    <source>
        <dbReference type="ARBA" id="ARBA00022737"/>
    </source>
</evidence>
<keyword evidence="1" id="KW-0479">Metal-binding</keyword>
<keyword evidence="3" id="KW-0863">Zinc-finger</keyword>
<evidence type="ECO:0000256" key="1">
    <source>
        <dbReference type="ARBA" id="ARBA00022723"/>
    </source>
</evidence>
<reference evidence="8" key="2">
    <citation type="journal article" date="2017" name="J. Anim. Genet.">
        <title>Multiple reference genome sequences of hot pepper reveal the massive evolution of plant disease resistance genes by retroduplication.</title>
        <authorList>
            <person name="Kim S."/>
            <person name="Park J."/>
            <person name="Yeom S.-I."/>
            <person name="Kim Y.-M."/>
            <person name="Seo E."/>
            <person name="Kim K.-T."/>
            <person name="Kim M.-S."/>
            <person name="Lee J.M."/>
            <person name="Cheong K."/>
            <person name="Shin H.-S."/>
            <person name="Kim S.-B."/>
            <person name="Han K."/>
            <person name="Lee J."/>
            <person name="Park M."/>
            <person name="Lee H.-A."/>
            <person name="Lee H.-Y."/>
            <person name="Lee Y."/>
            <person name="Oh S."/>
            <person name="Lee J.H."/>
            <person name="Choi E."/>
            <person name="Choi E."/>
            <person name="Lee S.E."/>
            <person name="Jeon J."/>
            <person name="Kim H."/>
            <person name="Choi G."/>
            <person name="Song H."/>
            <person name="Lee J."/>
            <person name="Lee S.-C."/>
            <person name="Kwon J.-K."/>
            <person name="Lee H.-Y."/>
            <person name="Koo N."/>
            <person name="Hong Y."/>
            <person name="Kim R.W."/>
            <person name="Kang W.-H."/>
            <person name="Huh J.H."/>
            <person name="Kang B.-C."/>
            <person name="Yang T.-J."/>
            <person name="Lee Y.-H."/>
            <person name="Bennetzen J.L."/>
            <person name="Choi D."/>
        </authorList>
    </citation>
    <scope>NUCLEOTIDE SEQUENCE [LARGE SCALE GENOMIC DNA]</scope>
    <source>
        <strain evidence="8">cv. PBC81</strain>
    </source>
</reference>
<sequence length="258" mass="28701">MTKIERVGIDTGLTQRVDLSIDQYLDLIFNPRGAAVDGDAVHTNQKNTKRKRVVPGPSNLNEISKSPVHPNRSKGHDKDHQITGMERDMDPRNIGNNMRFLEGENLPVMVETILRKILEHIAEQCLICCDVGIPCNAPQTCDDPSYLIFPFLEKKLIDTSLVGQFFHKHCFRRISSCPCGIQFNPKQGGNTSRVQQSKNSVGNLSRDLPGKNTDLSTKGLLSRLLSKVRSLKSSEDGEQRPEDKSTVIVTGSLPLTNL</sequence>
<feature type="region of interest" description="Disordered" evidence="5">
    <location>
        <begin position="40"/>
        <end position="91"/>
    </location>
</feature>
<dbReference type="EMBL" id="MLFT02000010">
    <property type="protein sequence ID" value="PHT35917.1"/>
    <property type="molecule type" value="Genomic_DNA"/>
</dbReference>
<dbReference type="InterPro" id="IPR025258">
    <property type="entry name" value="RH_dom"/>
</dbReference>
<keyword evidence="4" id="KW-0862">Zinc</keyword>
<feature type="compositionally biased region" description="Basic and acidic residues" evidence="5">
    <location>
        <begin position="74"/>
        <end position="91"/>
    </location>
</feature>
<proteinExistence type="predicted"/>
<gene>
    <name evidence="7" type="ORF">CQW23_23617</name>
</gene>
<evidence type="ECO:0000259" key="6">
    <source>
        <dbReference type="Pfam" id="PF13901"/>
    </source>
</evidence>
<protein>
    <recommendedName>
        <fullName evidence="6">Rubicon Homology domain-containing protein</fullName>
    </recommendedName>
</protein>
<feature type="domain" description="Rubicon Homology" evidence="6">
    <location>
        <begin position="102"/>
        <end position="180"/>
    </location>
</feature>
<comment type="caution">
    <text evidence="7">The sequence shown here is derived from an EMBL/GenBank/DDBJ whole genome shotgun (WGS) entry which is preliminary data.</text>
</comment>
<feature type="region of interest" description="Disordered" evidence="5">
    <location>
        <begin position="187"/>
        <end position="215"/>
    </location>
</feature>
<keyword evidence="2" id="KW-0677">Repeat</keyword>
<dbReference type="Proteomes" id="UP000224567">
    <property type="component" value="Unassembled WGS sequence"/>
</dbReference>
<dbReference type="Pfam" id="PF13901">
    <property type="entry name" value="RH_dom"/>
    <property type="match status" value="1"/>
</dbReference>
<dbReference type="PANTHER" id="PTHR12326">
    <property type="entry name" value="PLECKSTRIN HOMOLOGY DOMAIN CONTAINING PROTEIN"/>
    <property type="match status" value="1"/>
</dbReference>
<feature type="region of interest" description="Disordered" evidence="5">
    <location>
        <begin position="231"/>
        <end position="258"/>
    </location>
</feature>
<evidence type="ECO:0000313" key="7">
    <source>
        <dbReference type="EMBL" id="PHT35917.1"/>
    </source>
</evidence>
<dbReference type="OrthoDB" id="1918044at2759"/>
<keyword evidence="8" id="KW-1185">Reference proteome</keyword>
<reference evidence="7 8" key="1">
    <citation type="journal article" date="2017" name="Genome Biol.">
        <title>New reference genome sequences of hot pepper reveal the massive evolution of plant disease-resistance genes by retroduplication.</title>
        <authorList>
            <person name="Kim S."/>
            <person name="Park J."/>
            <person name="Yeom S.I."/>
            <person name="Kim Y.M."/>
            <person name="Seo E."/>
            <person name="Kim K.T."/>
            <person name="Kim M.S."/>
            <person name="Lee J.M."/>
            <person name="Cheong K."/>
            <person name="Shin H.S."/>
            <person name="Kim S.B."/>
            <person name="Han K."/>
            <person name="Lee J."/>
            <person name="Park M."/>
            <person name="Lee H.A."/>
            <person name="Lee H.Y."/>
            <person name="Lee Y."/>
            <person name="Oh S."/>
            <person name="Lee J.H."/>
            <person name="Choi E."/>
            <person name="Choi E."/>
            <person name="Lee S.E."/>
            <person name="Jeon J."/>
            <person name="Kim H."/>
            <person name="Choi G."/>
            <person name="Song H."/>
            <person name="Lee J."/>
            <person name="Lee S.C."/>
            <person name="Kwon J.K."/>
            <person name="Lee H.Y."/>
            <person name="Koo N."/>
            <person name="Hong Y."/>
            <person name="Kim R.W."/>
            <person name="Kang W.H."/>
            <person name="Huh J.H."/>
            <person name="Kang B.C."/>
            <person name="Yang T.J."/>
            <person name="Lee Y.H."/>
            <person name="Bennetzen J.L."/>
            <person name="Choi D."/>
        </authorList>
    </citation>
    <scope>NUCLEOTIDE SEQUENCE [LARGE SCALE GENOMIC DNA]</scope>
    <source>
        <strain evidence="8">cv. PBC81</strain>
    </source>
</reference>
<name>A0A2G2VSF7_CAPBA</name>
<dbReference type="GO" id="GO:0008270">
    <property type="term" value="F:zinc ion binding"/>
    <property type="evidence" value="ECO:0007669"/>
    <property type="project" value="UniProtKB-KW"/>
</dbReference>
<evidence type="ECO:0000313" key="8">
    <source>
        <dbReference type="Proteomes" id="UP000224567"/>
    </source>
</evidence>
<feature type="compositionally biased region" description="Basic and acidic residues" evidence="5">
    <location>
        <begin position="232"/>
        <end position="245"/>
    </location>
</feature>
<accession>A0A2G2VSF7</accession>
<evidence type="ECO:0000256" key="3">
    <source>
        <dbReference type="ARBA" id="ARBA00022771"/>
    </source>
</evidence>
<organism evidence="7 8">
    <name type="scientific">Capsicum baccatum</name>
    <name type="common">Peruvian pepper</name>
    <dbReference type="NCBI Taxonomy" id="33114"/>
    <lineage>
        <taxon>Eukaryota</taxon>
        <taxon>Viridiplantae</taxon>
        <taxon>Streptophyta</taxon>
        <taxon>Embryophyta</taxon>
        <taxon>Tracheophyta</taxon>
        <taxon>Spermatophyta</taxon>
        <taxon>Magnoliopsida</taxon>
        <taxon>eudicotyledons</taxon>
        <taxon>Gunneridae</taxon>
        <taxon>Pentapetalae</taxon>
        <taxon>asterids</taxon>
        <taxon>lamiids</taxon>
        <taxon>Solanales</taxon>
        <taxon>Solanaceae</taxon>
        <taxon>Solanoideae</taxon>
        <taxon>Capsiceae</taxon>
        <taxon>Capsicum</taxon>
    </lineage>
</organism>
<dbReference type="AlphaFoldDB" id="A0A2G2VSF7"/>
<feature type="compositionally biased region" description="Polar residues" evidence="5">
    <location>
        <begin position="247"/>
        <end position="258"/>
    </location>
</feature>